<protein>
    <submittedName>
        <fullName evidence="16">Catalase</fullName>
    </submittedName>
</protein>
<dbReference type="InterPro" id="IPR034815">
    <property type="entry name" value="A_dioxygenase"/>
</dbReference>
<evidence type="ECO:0000256" key="6">
    <source>
        <dbReference type="ARBA" id="ARBA00022767"/>
    </source>
</evidence>
<dbReference type="PANTHER" id="PTHR11903:SF11">
    <property type="entry name" value="ALPHA-DIOXYGENASE 1"/>
    <property type="match status" value="1"/>
</dbReference>
<dbReference type="PROSITE" id="PS50292">
    <property type="entry name" value="PEROXIDASE_3"/>
    <property type="match status" value="1"/>
</dbReference>
<evidence type="ECO:0000256" key="2">
    <source>
        <dbReference type="ARBA" id="ARBA00022516"/>
    </source>
</evidence>
<keyword evidence="13" id="KW-0275">Fatty acid biosynthesis</keyword>
<dbReference type="InterPro" id="IPR010255">
    <property type="entry name" value="Haem_peroxidase_sf"/>
</dbReference>
<evidence type="ECO:0000256" key="13">
    <source>
        <dbReference type="ARBA" id="ARBA00023160"/>
    </source>
</evidence>
<evidence type="ECO:0000259" key="15">
    <source>
        <dbReference type="Pfam" id="PF00199"/>
    </source>
</evidence>
<evidence type="ECO:0000313" key="17">
    <source>
        <dbReference type="Proteomes" id="UP000236959"/>
    </source>
</evidence>
<keyword evidence="3" id="KW-0575">Peroxidase</keyword>
<evidence type="ECO:0000256" key="1">
    <source>
        <dbReference type="ARBA" id="ARBA00001913"/>
    </source>
</evidence>
<dbReference type="Proteomes" id="UP000236959">
    <property type="component" value="Unassembled WGS sequence"/>
</dbReference>
<dbReference type="PRINTS" id="PR00457">
    <property type="entry name" value="ANPEROXIDASE"/>
</dbReference>
<dbReference type="GO" id="GO:0004096">
    <property type="term" value="F:catalase activity"/>
    <property type="evidence" value="ECO:0007669"/>
    <property type="project" value="InterPro"/>
</dbReference>
<dbReference type="OrthoDB" id="9765610at2"/>
<dbReference type="GO" id="GO:0016702">
    <property type="term" value="F:oxidoreductase activity, acting on single donors with incorporation of molecular oxygen, incorporation of two atoms of oxygen"/>
    <property type="evidence" value="ECO:0007669"/>
    <property type="project" value="TreeGrafter"/>
</dbReference>
<feature type="region of interest" description="Disordered" evidence="14">
    <location>
        <begin position="518"/>
        <end position="538"/>
    </location>
</feature>
<dbReference type="GO" id="GO:0020037">
    <property type="term" value="F:heme binding"/>
    <property type="evidence" value="ECO:0007669"/>
    <property type="project" value="InterPro"/>
</dbReference>
<evidence type="ECO:0000256" key="14">
    <source>
        <dbReference type="SAM" id="MobiDB-lite"/>
    </source>
</evidence>
<keyword evidence="10" id="KW-0560">Oxidoreductase</keyword>
<organism evidence="16 17">
    <name type="scientific">Roseibium marinum</name>
    <dbReference type="NCBI Taxonomy" id="281252"/>
    <lineage>
        <taxon>Bacteria</taxon>
        <taxon>Pseudomonadati</taxon>
        <taxon>Pseudomonadota</taxon>
        <taxon>Alphaproteobacteria</taxon>
        <taxon>Hyphomicrobiales</taxon>
        <taxon>Stappiaceae</taxon>
        <taxon>Roseibium</taxon>
    </lineage>
</organism>
<gene>
    <name evidence="16" type="ORF">CLV41_12048</name>
</gene>
<evidence type="ECO:0000256" key="7">
    <source>
        <dbReference type="ARBA" id="ARBA00022821"/>
    </source>
</evidence>
<dbReference type="Pfam" id="PF03098">
    <property type="entry name" value="An_peroxidase"/>
    <property type="match status" value="1"/>
</dbReference>
<evidence type="ECO:0000256" key="4">
    <source>
        <dbReference type="ARBA" id="ARBA00022617"/>
    </source>
</evidence>
<dbReference type="Gene3D" id="1.10.640.10">
    <property type="entry name" value="Haem peroxidase domain superfamily, animal type"/>
    <property type="match status" value="1"/>
</dbReference>
<dbReference type="Pfam" id="PF00199">
    <property type="entry name" value="Catalase"/>
    <property type="match status" value="1"/>
</dbReference>
<reference evidence="16 17" key="1">
    <citation type="submission" date="2018-01" db="EMBL/GenBank/DDBJ databases">
        <title>Genomic Encyclopedia of Archaeal and Bacterial Type Strains, Phase II (KMG-II): from individual species to whole genera.</title>
        <authorList>
            <person name="Goeker M."/>
        </authorList>
    </citation>
    <scope>NUCLEOTIDE SEQUENCE [LARGE SCALE GENOMIC DNA]</scope>
    <source>
        <strain evidence="16 17">DSM 17023</strain>
    </source>
</reference>
<keyword evidence="7" id="KW-0611">Plant defense</keyword>
<dbReference type="Gene3D" id="2.40.180.10">
    <property type="entry name" value="Catalase core domain"/>
    <property type="match status" value="1"/>
</dbReference>
<dbReference type="InterPro" id="IPR020835">
    <property type="entry name" value="Catalase_sf"/>
</dbReference>
<comment type="cofactor">
    <cofactor evidence="1">
        <name>Ca(2+)</name>
        <dbReference type="ChEBI" id="CHEBI:29108"/>
    </cofactor>
</comment>
<feature type="domain" description="Catalase core" evidence="15">
    <location>
        <begin position="63"/>
        <end position="351"/>
    </location>
</feature>
<evidence type="ECO:0000256" key="9">
    <source>
        <dbReference type="ARBA" id="ARBA00022964"/>
    </source>
</evidence>
<dbReference type="PANTHER" id="PTHR11903">
    <property type="entry name" value="PROSTAGLANDIN G/H SYNTHASE"/>
    <property type="match status" value="1"/>
</dbReference>
<keyword evidence="2" id="KW-0444">Lipid biosynthesis</keyword>
<evidence type="ECO:0000256" key="11">
    <source>
        <dbReference type="ARBA" id="ARBA00023004"/>
    </source>
</evidence>
<keyword evidence="17" id="KW-1185">Reference proteome</keyword>
<dbReference type="InterPro" id="IPR011614">
    <property type="entry name" value="Catalase_core"/>
</dbReference>
<dbReference type="GO" id="GO:0006633">
    <property type="term" value="P:fatty acid biosynthetic process"/>
    <property type="evidence" value="ECO:0007669"/>
    <property type="project" value="UniProtKB-KW"/>
</dbReference>
<keyword evidence="8" id="KW-0276">Fatty acid metabolism</keyword>
<keyword evidence="4" id="KW-0349">Heme</keyword>
<dbReference type="EMBL" id="PPCN01000020">
    <property type="protein sequence ID" value="POF27888.1"/>
    <property type="molecule type" value="Genomic_DNA"/>
</dbReference>
<keyword evidence="11" id="KW-0408">Iron</keyword>
<keyword evidence="5" id="KW-0479">Metal-binding</keyword>
<dbReference type="InterPro" id="IPR037120">
    <property type="entry name" value="Haem_peroxidase_sf_animal"/>
</dbReference>
<dbReference type="GO" id="GO:0006952">
    <property type="term" value="P:defense response"/>
    <property type="evidence" value="ECO:0007669"/>
    <property type="project" value="UniProtKB-KW"/>
</dbReference>
<evidence type="ECO:0000313" key="16">
    <source>
        <dbReference type="EMBL" id="POF27888.1"/>
    </source>
</evidence>
<dbReference type="InterPro" id="IPR019791">
    <property type="entry name" value="Haem_peroxidase_animal"/>
</dbReference>
<evidence type="ECO:0000256" key="8">
    <source>
        <dbReference type="ARBA" id="ARBA00022832"/>
    </source>
</evidence>
<dbReference type="GO" id="GO:0046872">
    <property type="term" value="F:metal ion binding"/>
    <property type="evidence" value="ECO:0007669"/>
    <property type="project" value="UniProtKB-KW"/>
</dbReference>
<feature type="region of interest" description="Disordered" evidence="14">
    <location>
        <begin position="409"/>
        <end position="470"/>
    </location>
</feature>
<sequence length="961" mass="107951">MLAPDSEVEHDVDRGFDKITRWEYYKGADGDAESERRDFERFSVAILKIQDTVRRRSGALRIDRAQHAKALLAVGNAKLKIADDLPEDLTVGPWRAGAEFPVILRLSNASGVHQSDGQRDLRGAALRVDVGSAVQDLLMTNFPVPHARDATQFIAFASAMAGNRILGIVKLMFAVGPREAIRMLRNVAGGTGRPVQSLAGESFWSRGAILWGEDAGPVRYFLRPAPGHSAQEVAKDWQPPDNPNYLRAEAAQLLAKGDVSWEFCVQRFVSEEVTPVEDAAAAWPEESARPIVVATLTVPQQDITTLEAQAKTAEIDGLSFNPWNTTPEFRPLGNLNRARKAVYAASAAHRLRRRFYEPVPLRNRFVTACFTPAFALINRWLPWYRLPHLVALLNLSLLRHQLRTKNLIDREPVEPNPQATQPEPAVPENFRDSRSFDGNQNDLSVSGMGREGAAFGRNLNPDPRPGDVNTPNPVVVSRELLYRKQFIPASSLNVLAAAWIQFQVHDWVQHSRFPPGQRDVEVPMPDGMTWKNTPRGKQESVMRISGDRPLGAADDMNPVFGNTVSHWWDGSEIYGSSLQNAQRLREGSGAKLRLENGYLPEDNIGMEVTGFNESWWLGLSSLHTLFAREHNAVCDALQREYRDWSDERVYQTARLIISALIAKIHTVEWTPAILATPEIDVALNANWSGPAGAFTRMGLWLQEAHALRGIPETLPDHHNARYCLTEDFVTVYRLHPLLPDDYRIHDAQTGAFQEALDFNAVQGIRTDEAMRRIGLSSVLYSMGIAHPGAITLHNYPRSLQNFTRTSSDGKSEIIDLSVVDLVRERSRGIPRYNKFRQGLHKPPIKRWEDITADSENVRLLKEVYKSIDDVDTMVGLYAETPPPGFGFSDTSFRIFILMATRRLQSDRFLTVDFRPEIYSPLGIAWVQENTMSSIILRHFPDFASVLPTGQSAFAPWRRRQN</sequence>
<keyword evidence="6" id="KW-0925">Oxylipin biosynthesis</keyword>
<evidence type="ECO:0000256" key="12">
    <source>
        <dbReference type="ARBA" id="ARBA00023098"/>
    </source>
</evidence>
<dbReference type="CDD" id="cd09818">
    <property type="entry name" value="PIOX_like"/>
    <property type="match status" value="1"/>
</dbReference>
<keyword evidence="9" id="KW-0223">Dioxygenase</keyword>
<comment type="caution">
    <text evidence="16">The sequence shown here is derived from an EMBL/GenBank/DDBJ whole genome shotgun (WGS) entry which is preliminary data.</text>
</comment>
<dbReference type="RefSeq" id="WP_103225500.1">
    <property type="nucleotide sequence ID" value="NZ_PPCN01000020.1"/>
</dbReference>
<evidence type="ECO:0000256" key="5">
    <source>
        <dbReference type="ARBA" id="ARBA00022723"/>
    </source>
</evidence>
<accession>A0A2S3UJJ4</accession>
<dbReference type="GO" id="GO:0006979">
    <property type="term" value="P:response to oxidative stress"/>
    <property type="evidence" value="ECO:0007669"/>
    <property type="project" value="InterPro"/>
</dbReference>
<evidence type="ECO:0000256" key="10">
    <source>
        <dbReference type="ARBA" id="ARBA00023002"/>
    </source>
</evidence>
<dbReference type="AlphaFoldDB" id="A0A2S3UJJ4"/>
<dbReference type="SUPFAM" id="SSF56634">
    <property type="entry name" value="Heme-dependent catalase-like"/>
    <property type="match status" value="1"/>
</dbReference>
<keyword evidence="12" id="KW-0443">Lipid metabolism</keyword>
<proteinExistence type="predicted"/>
<dbReference type="InterPro" id="IPR050783">
    <property type="entry name" value="Oxylipin_biosynth_metab"/>
</dbReference>
<evidence type="ECO:0000256" key="3">
    <source>
        <dbReference type="ARBA" id="ARBA00022559"/>
    </source>
</evidence>
<dbReference type="GO" id="GO:0031408">
    <property type="term" value="P:oxylipin biosynthetic process"/>
    <property type="evidence" value="ECO:0007669"/>
    <property type="project" value="UniProtKB-KW"/>
</dbReference>
<name>A0A2S3UJJ4_9HYPH</name>
<dbReference type="SUPFAM" id="SSF48113">
    <property type="entry name" value="Heme-dependent peroxidases"/>
    <property type="match status" value="1"/>
</dbReference>